<comment type="caution">
    <text evidence="1">The sequence shown here is derived from an EMBL/GenBank/DDBJ whole genome shotgun (WGS) entry which is preliminary data.</text>
</comment>
<dbReference type="AlphaFoldDB" id="A0AAV4VIP3"/>
<evidence type="ECO:0000313" key="1">
    <source>
        <dbReference type="EMBL" id="GIY69913.1"/>
    </source>
</evidence>
<name>A0AAV4VIP3_CAEEX</name>
<accession>A0AAV4VIP3</accession>
<dbReference type="Proteomes" id="UP001054945">
    <property type="component" value="Unassembled WGS sequence"/>
</dbReference>
<reference evidence="1 2" key="1">
    <citation type="submission" date="2021-06" db="EMBL/GenBank/DDBJ databases">
        <title>Caerostris extrusa draft genome.</title>
        <authorList>
            <person name="Kono N."/>
            <person name="Arakawa K."/>
        </authorList>
    </citation>
    <scope>NUCLEOTIDE SEQUENCE [LARGE SCALE GENOMIC DNA]</scope>
</reference>
<proteinExistence type="predicted"/>
<keyword evidence="2" id="KW-1185">Reference proteome</keyword>
<gene>
    <name evidence="1" type="ORF">CEXT_703981</name>
</gene>
<evidence type="ECO:0000313" key="2">
    <source>
        <dbReference type="Proteomes" id="UP001054945"/>
    </source>
</evidence>
<organism evidence="1 2">
    <name type="scientific">Caerostris extrusa</name>
    <name type="common">Bark spider</name>
    <name type="synonym">Caerostris bankana</name>
    <dbReference type="NCBI Taxonomy" id="172846"/>
    <lineage>
        <taxon>Eukaryota</taxon>
        <taxon>Metazoa</taxon>
        <taxon>Ecdysozoa</taxon>
        <taxon>Arthropoda</taxon>
        <taxon>Chelicerata</taxon>
        <taxon>Arachnida</taxon>
        <taxon>Araneae</taxon>
        <taxon>Araneomorphae</taxon>
        <taxon>Entelegynae</taxon>
        <taxon>Araneoidea</taxon>
        <taxon>Araneidae</taxon>
        <taxon>Caerostris</taxon>
    </lineage>
</organism>
<dbReference type="EMBL" id="BPLR01014610">
    <property type="protein sequence ID" value="GIY69913.1"/>
    <property type="molecule type" value="Genomic_DNA"/>
</dbReference>
<protein>
    <submittedName>
        <fullName evidence="1">Uncharacterized protein</fullName>
    </submittedName>
</protein>
<sequence>MLLRRPEAEECDLNFIKATRREPVADGQLQLSSRCGTDHTWPPANFYSEFTWESPNYRSSSLETPQPPTPSRSTLYSLPNDIRTVFNNFPSGTKPKSRILMCSVSYTHTALLADDMWSIYPPLPRTNQWCPGVTCRVGHEACLVCNVCRIGRLKVSASGTLPTWTLAKYCQKVLDGGIPTQS</sequence>